<dbReference type="Proteomes" id="UP000322634">
    <property type="component" value="Unassembled WGS sequence"/>
</dbReference>
<evidence type="ECO:0000313" key="4">
    <source>
        <dbReference type="EMBL" id="TYC09293.1"/>
    </source>
</evidence>
<reference evidence="4 5" key="1">
    <citation type="submission" date="2019-08" db="EMBL/GenBank/DDBJ databases">
        <title>Actinomadura sp. nov. CYP1-5 isolated from mountain soil.</title>
        <authorList>
            <person name="Songsumanus A."/>
            <person name="Kuncharoen N."/>
            <person name="Kudo T."/>
            <person name="Yuki M."/>
            <person name="Igarashi Y."/>
            <person name="Tanasupawat S."/>
        </authorList>
    </citation>
    <scope>NUCLEOTIDE SEQUENCE [LARGE SCALE GENOMIC DNA]</scope>
    <source>
        <strain evidence="4 5">GKU157</strain>
    </source>
</reference>
<keyword evidence="2" id="KW-0472">Membrane</keyword>
<sequence length="252" mass="27307">MLTTLTAHALGAQALGAQALGAQAFGAQAGDPVGRDEAREMARRELEKQIYQREKPSWVERLLEDFANWLQNLFDQSPRPDSQGSGGGWLSIAVIVVVVLAALAITVWLMKGRRNPRSRGAPLLDDVPSTALDHRDAAERHAAAGQWAEAIRERLRAIARDLEERAVLAARPGRTADELAAEAGEAVPALADDLRAAVLVFDDVWYGDRPGTAEGYARVKDVDERLRAAKPKPLEADELAPVGAGDEEGPRW</sequence>
<keyword evidence="2" id="KW-1133">Transmembrane helix</keyword>
<protein>
    <submittedName>
        <fullName evidence="4">DUF4129 domain-containing protein</fullName>
    </submittedName>
</protein>
<dbReference type="Pfam" id="PF13559">
    <property type="entry name" value="DUF4129"/>
    <property type="match status" value="1"/>
</dbReference>
<proteinExistence type="predicted"/>
<dbReference type="RefSeq" id="WP_148354435.1">
    <property type="nucleotide sequence ID" value="NZ_VSFF01000014.1"/>
</dbReference>
<dbReference type="OrthoDB" id="3389322at2"/>
<feature type="transmembrane region" description="Helical" evidence="2">
    <location>
        <begin position="88"/>
        <end position="109"/>
    </location>
</feature>
<feature type="region of interest" description="Disordered" evidence="1">
    <location>
        <begin position="228"/>
        <end position="252"/>
    </location>
</feature>
<dbReference type="EMBL" id="VSFF01000014">
    <property type="protein sequence ID" value="TYC09293.1"/>
    <property type="molecule type" value="Genomic_DNA"/>
</dbReference>
<keyword evidence="5" id="KW-1185">Reference proteome</keyword>
<gene>
    <name evidence="4" type="ORF">FXF65_34035</name>
</gene>
<organism evidence="4 5">
    <name type="scientific">Actinomadura syzygii</name>
    <dbReference type="NCBI Taxonomy" id="1427538"/>
    <lineage>
        <taxon>Bacteria</taxon>
        <taxon>Bacillati</taxon>
        <taxon>Actinomycetota</taxon>
        <taxon>Actinomycetes</taxon>
        <taxon>Streptosporangiales</taxon>
        <taxon>Thermomonosporaceae</taxon>
        <taxon>Actinomadura</taxon>
    </lineage>
</organism>
<evidence type="ECO:0000259" key="3">
    <source>
        <dbReference type="Pfam" id="PF13559"/>
    </source>
</evidence>
<evidence type="ECO:0000256" key="2">
    <source>
        <dbReference type="SAM" id="Phobius"/>
    </source>
</evidence>
<evidence type="ECO:0000256" key="1">
    <source>
        <dbReference type="SAM" id="MobiDB-lite"/>
    </source>
</evidence>
<dbReference type="InterPro" id="IPR025403">
    <property type="entry name" value="TgpA-like_C"/>
</dbReference>
<keyword evidence="2" id="KW-0812">Transmembrane</keyword>
<comment type="caution">
    <text evidence="4">The sequence shown here is derived from an EMBL/GenBank/DDBJ whole genome shotgun (WGS) entry which is preliminary data.</text>
</comment>
<evidence type="ECO:0000313" key="5">
    <source>
        <dbReference type="Proteomes" id="UP000322634"/>
    </source>
</evidence>
<feature type="domain" description="Protein-glutamine gamma-glutamyltransferase-like C-terminal" evidence="3">
    <location>
        <begin position="155"/>
        <end position="221"/>
    </location>
</feature>
<dbReference type="AlphaFoldDB" id="A0A5D0TUB3"/>
<accession>A0A5D0TUB3</accession>
<name>A0A5D0TUB3_9ACTN</name>